<accession>A0A9Q0JQW4</accession>
<organism evidence="2 3">
    <name type="scientific">Turnera subulata</name>
    <dbReference type="NCBI Taxonomy" id="218843"/>
    <lineage>
        <taxon>Eukaryota</taxon>
        <taxon>Viridiplantae</taxon>
        <taxon>Streptophyta</taxon>
        <taxon>Embryophyta</taxon>
        <taxon>Tracheophyta</taxon>
        <taxon>Spermatophyta</taxon>
        <taxon>Magnoliopsida</taxon>
        <taxon>eudicotyledons</taxon>
        <taxon>Gunneridae</taxon>
        <taxon>Pentapetalae</taxon>
        <taxon>rosids</taxon>
        <taxon>fabids</taxon>
        <taxon>Malpighiales</taxon>
        <taxon>Passifloraceae</taxon>
        <taxon>Turnera</taxon>
    </lineage>
</organism>
<dbReference type="EMBL" id="JAKUCV010000230">
    <property type="protein sequence ID" value="KAJ4850753.1"/>
    <property type="molecule type" value="Genomic_DNA"/>
</dbReference>
<reference evidence="2" key="2">
    <citation type="journal article" date="2023" name="Plants (Basel)">
        <title>Annotation of the Turnera subulata (Passifloraceae) Draft Genome Reveals the S-Locus Evolved after the Divergence of Turneroideae from Passifloroideae in a Stepwise Manner.</title>
        <authorList>
            <person name="Henning P.M."/>
            <person name="Roalson E.H."/>
            <person name="Mir W."/>
            <person name="McCubbin A.G."/>
            <person name="Shore J.S."/>
        </authorList>
    </citation>
    <scope>NUCLEOTIDE SEQUENCE</scope>
    <source>
        <strain evidence="2">F60SS</strain>
    </source>
</reference>
<keyword evidence="3" id="KW-1185">Reference proteome</keyword>
<gene>
    <name evidence="2" type="ORF">Tsubulata_049328</name>
</gene>
<evidence type="ECO:0000256" key="1">
    <source>
        <dbReference type="SAM" id="Coils"/>
    </source>
</evidence>
<reference evidence="2" key="1">
    <citation type="submission" date="2022-02" db="EMBL/GenBank/DDBJ databases">
        <authorList>
            <person name="Henning P.M."/>
            <person name="McCubbin A.G."/>
            <person name="Shore J.S."/>
        </authorList>
    </citation>
    <scope>NUCLEOTIDE SEQUENCE</scope>
    <source>
        <strain evidence="2">F60SS</strain>
        <tissue evidence="2">Leaves</tissue>
    </source>
</reference>
<protein>
    <submittedName>
        <fullName evidence="2">Uncharacterized protein</fullName>
    </submittedName>
</protein>
<name>A0A9Q0JQW4_9ROSI</name>
<evidence type="ECO:0000313" key="2">
    <source>
        <dbReference type="EMBL" id="KAJ4850753.1"/>
    </source>
</evidence>
<proteinExistence type="predicted"/>
<evidence type="ECO:0000313" key="3">
    <source>
        <dbReference type="Proteomes" id="UP001141552"/>
    </source>
</evidence>
<sequence>MNQAAKILSGAMRSGALCNLKGIGTQAAVFTGTVATLVAARMYYFPRLSNAELQQIMEGIEQDRQQIKQRLEEMDNINTQIHKKKAQIDKDQTLFGQKLTELQG</sequence>
<keyword evidence="1" id="KW-0175">Coiled coil</keyword>
<dbReference type="AlphaFoldDB" id="A0A9Q0JQW4"/>
<dbReference type="Proteomes" id="UP001141552">
    <property type="component" value="Unassembled WGS sequence"/>
</dbReference>
<feature type="coiled-coil region" evidence="1">
    <location>
        <begin position="50"/>
        <end position="80"/>
    </location>
</feature>
<comment type="caution">
    <text evidence="2">The sequence shown here is derived from an EMBL/GenBank/DDBJ whole genome shotgun (WGS) entry which is preliminary data.</text>
</comment>